<dbReference type="Proteomes" id="UP000308600">
    <property type="component" value="Unassembled WGS sequence"/>
</dbReference>
<feature type="non-terminal residue" evidence="1">
    <location>
        <position position="152"/>
    </location>
</feature>
<proteinExistence type="predicted"/>
<reference evidence="1 2" key="1">
    <citation type="journal article" date="2019" name="Nat. Ecol. Evol.">
        <title>Megaphylogeny resolves global patterns of mushroom evolution.</title>
        <authorList>
            <person name="Varga T."/>
            <person name="Krizsan K."/>
            <person name="Foldi C."/>
            <person name="Dima B."/>
            <person name="Sanchez-Garcia M."/>
            <person name="Sanchez-Ramirez S."/>
            <person name="Szollosi G.J."/>
            <person name="Szarkandi J.G."/>
            <person name="Papp V."/>
            <person name="Albert L."/>
            <person name="Andreopoulos W."/>
            <person name="Angelini C."/>
            <person name="Antonin V."/>
            <person name="Barry K.W."/>
            <person name="Bougher N.L."/>
            <person name="Buchanan P."/>
            <person name="Buyck B."/>
            <person name="Bense V."/>
            <person name="Catcheside P."/>
            <person name="Chovatia M."/>
            <person name="Cooper J."/>
            <person name="Damon W."/>
            <person name="Desjardin D."/>
            <person name="Finy P."/>
            <person name="Geml J."/>
            <person name="Haridas S."/>
            <person name="Hughes K."/>
            <person name="Justo A."/>
            <person name="Karasinski D."/>
            <person name="Kautmanova I."/>
            <person name="Kiss B."/>
            <person name="Kocsube S."/>
            <person name="Kotiranta H."/>
            <person name="LaButti K.M."/>
            <person name="Lechner B.E."/>
            <person name="Liimatainen K."/>
            <person name="Lipzen A."/>
            <person name="Lukacs Z."/>
            <person name="Mihaltcheva S."/>
            <person name="Morgado L.N."/>
            <person name="Niskanen T."/>
            <person name="Noordeloos M.E."/>
            <person name="Ohm R.A."/>
            <person name="Ortiz-Santana B."/>
            <person name="Ovrebo C."/>
            <person name="Racz N."/>
            <person name="Riley R."/>
            <person name="Savchenko A."/>
            <person name="Shiryaev A."/>
            <person name="Soop K."/>
            <person name="Spirin V."/>
            <person name="Szebenyi C."/>
            <person name="Tomsovsky M."/>
            <person name="Tulloss R.E."/>
            <person name="Uehling J."/>
            <person name="Grigoriev I.V."/>
            <person name="Vagvolgyi C."/>
            <person name="Papp T."/>
            <person name="Martin F.M."/>
            <person name="Miettinen O."/>
            <person name="Hibbett D.S."/>
            <person name="Nagy L.G."/>
        </authorList>
    </citation>
    <scope>NUCLEOTIDE SEQUENCE [LARGE SCALE GENOMIC DNA]</scope>
    <source>
        <strain evidence="1 2">NL-1719</strain>
    </source>
</reference>
<protein>
    <submittedName>
        <fullName evidence="1">Ankyrin</fullName>
    </submittedName>
</protein>
<organism evidence="1 2">
    <name type="scientific">Pluteus cervinus</name>
    <dbReference type="NCBI Taxonomy" id="181527"/>
    <lineage>
        <taxon>Eukaryota</taxon>
        <taxon>Fungi</taxon>
        <taxon>Dikarya</taxon>
        <taxon>Basidiomycota</taxon>
        <taxon>Agaricomycotina</taxon>
        <taxon>Agaricomycetes</taxon>
        <taxon>Agaricomycetidae</taxon>
        <taxon>Agaricales</taxon>
        <taxon>Pluteineae</taxon>
        <taxon>Pluteaceae</taxon>
        <taxon>Pluteus</taxon>
    </lineage>
</organism>
<name>A0ACD2ZXP1_9AGAR</name>
<gene>
    <name evidence="1" type="ORF">BDN72DRAFT_782541</name>
</gene>
<evidence type="ECO:0000313" key="1">
    <source>
        <dbReference type="EMBL" id="TFK58078.1"/>
    </source>
</evidence>
<evidence type="ECO:0000313" key="2">
    <source>
        <dbReference type="Proteomes" id="UP000308600"/>
    </source>
</evidence>
<sequence length="152" mass="17112">MSDDTLNAINDKAAWTDETPLVLACRYNHREIVEYLLGVPEIEVNARDKNGFASLGVAIKNGHTEVVKRLLNEVDVDVYGRHTCFEWTNCSLLHHAAESGHEEIVKLLIEKGVDPHAIDDNSWNALHEAVQSGHTDIVKYLTRHRGNIARHN</sequence>
<keyword evidence="2" id="KW-1185">Reference proteome</keyword>
<dbReference type="EMBL" id="ML209669">
    <property type="protein sequence ID" value="TFK58078.1"/>
    <property type="molecule type" value="Genomic_DNA"/>
</dbReference>
<accession>A0ACD2ZXP1</accession>